<organism evidence="1 2">
    <name type="scientific">Ruminiclostridium sufflavum DSM 19573</name>
    <dbReference type="NCBI Taxonomy" id="1121337"/>
    <lineage>
        <taxon>Bacteria</taxon>
        <taxon>Bacillati</taxon>
        <taxon>Bacillota</taxon>
        <taxon>Clostridia</taxon>
        <taxon>Eubacteriales</taxon>
        <taxon>Oscillospiraceae</taxon>
        <taxon>Ruminiclostridium</taxon>
    </lineage>
</organism>
<evidence type="ECO:0000313" key="2">
    <source>
        <dbReference type="Proteomes" id="UP000248132"/>
    </source>
</evidence>
<protein>
    <submittedName>
        <fullName evidence="1">Uncharacterized protein</fullName>
    </submittedName>
</protein>
<reference evidence="1 2" key="1">
    <citation type="submission" date="2018-06" db="EMBL/GenBank/DDBJ databases">
        <title>Genomic Encyclopedia of Type Strains, Phase I: the one thousand microbial genomes (KMG-I) project.</title>
        <authorList>
            <person name="Kyrpides N."/>
        </authorList>
    </citation>
    <scope>NUCLEOTIDE SEQUENCE [LARGE SCALE GENOMIC DNA]</scope>
    <source>
        <strain evidence="1 2">DSM 19573</strain>
    </source>
</reference>
<proteinExistence type="predicted"/>
<dbReference type="AlphaFoldDB" id="A0A318Y403"/>
<dbReference type="OrthoDB" id="9836209at2"/>
<dbReference type="Proteomes" id="UP000248132">
    <property type="component" value="Unassembled WGS sequence"/>
</dbReference>
<evidence type="ECO:0000313" key="1">
    <source>
        <dbReference type="EMBL" id="PYG86771.1"/>
    </source>
</evidence>
<dbReference type="RefSeq" id="WP_110462793.1">
    <property type="nucleotide sequence ID" value="NZ_QKMR01000017.1"/>
</dbReference>
<accession>A0A318Y403</accession>
<sequence>MENKSAQTTKKSEPKKKVIWKFNEGNTIIVSEESVRAENEKRFSFKLERYKDSDTFEESLKITSYLRGKENGSIVTSILDLDSDIKQLRKYGVVLENTYYRDLYKTIEQNYLDISETSVTLGADDNRITDLIGQVKLYVEGDKTLIKDDLCYVPVNMFNDLAYDCGYSSYEMKTLRASLDKQGYLHTVGDRYAILARINGKPERVIAFDRKKLGIELPTKKDSKKTETSDTNEA</sequence>
<comment type="caution">
    <text evidence="1">The sequence shown here is derived from an EMBL/GenBank/DDBJ whole genome shotgun (WGS) entry which is preliminary data.</text>
</comment>
<name>A0A318Y403_9FIRM</name>
<keyword evidence="2" id="KW-1185">Reference proteome</keyword>
<gene>
    <name evidence="1" type="ORF">LY28_02797</name>
</gene>
<dbReference type="EMBL" id="QKMR01000017">
    <property type="protein sequence ID" value="PYG86771.1"/>
    <property type="molecule type" value="Genomic_DNA"/>
</dbReference>